<dbReference type="EMBL" id="CP102453">
    <property type="protein sequence ID" value="UUX34947.1"/>
    <property type="molecule type" value="Genomic_DNA"/>
</dbReference>
<reference evidence="2 3" key="1">
    <citation type="submission" date="2022-08" db="EMBL/GenBank/DDBJ databases">
        <title>Aerococcaceae sp. nov isolated from spoiled eye mask.</title>
        <authorList>
            <person name="Zhou G."/>
            <person name="Xie X.-B."/>
            <person name="Shi Q.-S."/>
            <person name="Wang Y.-S."/>
            <person name="Wen X."/>
            <person name="Peng H."/>
            <person name="Yang X.-J."/>
            <person name="Tao H.-B."/>
            <person name="Huang X.-M."/>
        </authorList>
    </citation>
    <scope>NUCLEOTIDE SEQUENCE [LARGE SCALE GENOMIC DNA]</scope>
    <source>
        <strain evidence="3">DM20194951</strain>
    </source>
</reference>
<dbReference type="Proteomes" id="UP001315967">
    <property type="component" value="Chromosome"/>
</dbReference>
<name>A0ABY5P872_9LACT</name>
<evidence type="ECO:0000313" key="2">
    <source>
        <dbReference type="EMBL" id="UUX34947.1"/>
    </source>
</evidence>
<evidence type="ECO:0000313" key="3">
    <source>
        <dbReference type="Proteomes" id="UP001315967"/>
    </source>
</evidence>
<keyword evidence="3" id="KW-1185">Reference proteome</keyword>
<gene>
    <name evidence="2" type="ORF">NRE15_04685</name>
</gene>
<dbReference type="RefSeq" id="WP_313794440.1">
    <property type="nucleotide sequence ID" value="NZ_CP102453.1"/>
</dbReference>
<feature type="signal peptide" evidence="1">
    <location>
        <begin position="1"/>
        <end position="23"/>
    </location>
</feature>
<accession>A0ABY5P872</accession>
<protein>
    <submittedName>
        <fullName evidence="2">Uncharacterized protein</fullName>
    </submittedName>
</protein>
<keyword evidence="1" id="KW-0732">Signal</keyword>
<sequence>MKKKMVLLAVGALLLVGGTSVYAAAVPGNQRPTQTNEYDDYPHCHQMDADGWMPQYLQHQRGRFNSFGPQFQMMHPY</sequence>
<feature type="chain" id="PRO_5045583003" evidence="1">
    <location>
        <begin position="24"/>
        <end position="77"/>
    </location>
</feature>
<evidence type="ECO:0000256" key="1">
    <source>
        <dbReference type="SAM" id="SignalP"/>
    </source>
</evidence>
<proteinExistence type="predicted"/>
<organism evidence="2 3">
    <name type="scientific">Fundicoccus culcitae</name>
    <dbReference type="NCBI Taxonomy" id="2969821"/>
    <lineage>
        <taxon>Bacteria</taxon>
        <taxon>Bacillati</taxon>
        <taxon>Bacillota</taxon>
        <taxon>Bacilli</taxon>
        <taxon>Lactobacillales</taxon>
        <taxon>Aerococcaceae</taxon>
        <taxon>Fundicoccus</taxon>
    </lineage>
</organism>